<keyword evidence="1" id="KW-0812">Transmembrane</keyword>
<sequence length="341" mass="37570">MMADKLKSVRCLIVIPCLNEAKHIEGVIANLEKALVDLDADIIVADGGSKDGTQAIVSNIVARNPKVHLIDNPAKIQSAAVNLAVAQFGDGYDYMIRIDAHGTYPQDYCQTLVMEALETNADSVVVGMLTVGFGTFQKATALAQNSKLGNGGSRHRVGAKSHWTDHGHHALVRISAFKAINGYDETFRHNEDAEFDYRLNKAGFRVWMTAETSMTYYPRSSPLPLFRQYFGYGRGRAKNFLKHNSRPSLRQLIPLAVAPVTLFALLGLISWLAVVPFVVWAFACIAYGAWLTFGAQKPLGLLASVSAMIMHFAWSAGFWRELLDVRGRKSRSIGPRQEVTS</sequence>
<dbReference type="SUPFAM" id="SSF53448">
    <property type="entry name" value="Nucleotide-diphospho-sugar transferases"/>
    <property type="match status" value="1"/>
</dbReference>
<accession>A0A1Q8ZTK4</accession>
<dbReference type="PANTHER" id="PTHR48090">
    <property type="entry name" value="UNDECAPRENYL-PHOSPHATE 4-DEOXY-4-FORMAMIDO-L-ARABINOSE TRANSFERASE-RELATED"/>
    <property type="match status" value="1"/>
</dbReference>
<comment type="caution">
    <text evidence="3">The sequence shown here is derived from an EMBL/GenBank/DDBJ whole genome shotgun (WGS) entry which is preliminary data.</text>
</comment>
<protein>
    <submittedName>
        <fullName evidence="3">Succinoglycan biosynthesis protein exoa</fullName>
    </submittedName>
</protein>
<evidence type="ECO:0000313" key="4">
    <source>
        <dbReference type="Proteomes" id="UP000186894"/>
    </source>
</evidence>
<dbReference type="Proteomes" id="UP000186894">
    <property type="component" value="Unassembled WGS sequence"/>
</dbReference>
<feature type="transmembrane region" description="Helical" evidence="1">
    <location>
        <begin position="300"/>
        <end position="319"/>
    </location>
</feature>
<dbReference type="STRING" id="1867956.BJF95_19100"/>
<dbReference type="InterPro" id="IPR001173">
    <property type="entry name" value="Glyco_trans_2-like"/>
</dbReference>
<gene>
    <name evidence="3" type="ORF">BJF95_19100</name>
</gene>
<dbReference type="EMBL" id="MKIM01000025">
    <property type="protein sequence ID" value="OLP45403.1"/>
    <property type="molecule type" value="Genomic_DNA"/>
</dbReference>
<evidence type="ECO:0000256" key="1">
    <source>
        <dbReference type="SAM" id="Phobius"/>
    </source>
</evidence>
<keyword evidence="1" id="KW-1133">Transmembrane helix</keyword>
<dbReference type="AlphaFoldDB" id="A0A1Q8ZTK4"/>
<dbReference type="InterPro" id="IPR029044">
    <property type="entry name" value="Nucleotide-diphossugar_trans"/>
</dbReference>
<evidence type="ECO:0000313" key="3">
    <source>
        <dbReference type="EMBL" id="OLP45403.1"/>
    </source>
</evidence>
<dbReference type="InterPro" id="IPR050256">
    <property type="entry name" value="Glycosyltransferase_2"/>
</dbReference>
<reference evidence="3 4" key="1">
    <citation type="submission" date="2016-09" db="EMBL/GenBank/DDBJ databases">
        <title>Rhizobium oryziradicis sp. nov., isolated from the root of rice.</title>
        <authorList>
            <person name="Zhao J."/>
            <person name="Zhang X."/>
        </authorList>
    </citation>
    <scope>NUCLEOTIDE SEQUENCE [LARGE SCALE GENOMIC DNA]</scope>
    <source>
        <strain evidence="3 4">N19</strain>
    </source>
</reference>
<keyword evidence="1" id="KW-0472">Membrane</keyword>
<name>A0A1Q8ZTK4_9HYPH</name>
<dbReference type="CDD" id="cd02525">
    <property type="entry name" value="Succinoglycan_BP_ExoA"/>
    <property type="match status" value="1"/>
</dbReference>
<dbReference type="Gene3D" id="3.90.550.10">
    <property type="entry name" value="Spore Coat Polysaccharide Biosynthesis Protein SpsA, Chain A"/>
    <property type="match status" value="1"/>
</dbReference>
<proteinExistence type="predicted"/>
<dbReference type="PANTHER" id="PTHR48090:SF6">
    <property type="entry name" value="SLR5056 PROTEIN"/>
    <property type="match status" value="1"/>
</dbReference>
<dbReference type="RefSeq" id="WP_075639313.1">
    <property type="nucleotide sequence ID" value="NZ_MKIM01000025.1"/>
</dbReference>
<dbReference type="OrthoDB" id="8416156at2"/>
<feature type="transmembrane region" description="Helical" evidence="1">
    <location>
        <begin position="277"/>
        <end position="293"/>
    </location>
</feature>
<keyword evidence="4" id="KW-1185">Reference proteome</keyword>
<dbReference type="Pfam" id="PF00535">
    <property type="entry name" value="Glycos_transf_2"/>
    <property type="match status" value="1"/>
</dbReference>
<evidence type="ECO:0000259" key="2">
    <source>
        <dbReference type="Pfam" id="PF00535"/>
    </source>
</evidence>
<organism evidence="3 4">
    <name type="scientific">Rhizobium oryziradicis</name>
    <dbReference type="NCBI Taxonomy" id="1867956"/>
    <lineage>
        <taxon>Bacteria</taxon>
        <taxon>Pseudomonadati</taxon>
        <taxon>Pseudomonadota</taxon>
        <taxon>Alphaproteobacteria</taxon>
        <taxon>Hyphomicrobiales</taxon>
        <taxon>Rhizobiaceae</taxon>
        <taxon>Rhizobium/Agrobacterium group</taxon>
        <taxon>Rhizobium</taxon>
    </lineage>
</organism>
<feature type="domain" description="Glycosyltransferase 2-like" evidence="2">
    <location>
        <begin position="13"/>
        <end position="179"/>
    </location>
</feature>